<evidence type="ECO:0000256" key="1">
    <source>
        <dbReference type="ARBA" id="ARBA00004114"/>
    </source>
</evidence>
<evidence type="ECO:0000313" key="12">
    <source>
        <dbReference type="Proteomes" id="UP000179807"/>
    </source>
</evidence>
<evidence type="ECO:0000256" key="3">
    <source>
        <dbReference type="ARBA" id="ARBA00009131"/>
    </source>
</evidence>
<keyword evidence="6" id="KW-0966">Cell projection</keyword>
<keyword evidence="7" id="KW-0863">Zinc-finger</keyword>
<feature type="region of interest" description="Disordered" evidence="9">
    <location>
        <begin position="302"/>
        <end position="326"/>
    </location>
</feature>
<dbReference type="RefSeq" id="XP_068369721.1">
    <property type="nucleotide sequence ID" value="XM_068513951.1"/>
</dbReference>
<dbReference type="InterPro" id="IPR013087">
    <property type="entry name" value="Znf_C2H2_type"/>
</dbReference>
<evidence type="ECO:0000256" key="4">
    <source>
        <dbReference type="ARBA" id="ARBA00023054"/>
    </source>
</evidence>
<comment type="similarity">
    <text evidence="3">Belongs to the DZIP C2H2-type zinc-finger protein family.</text>
</comment>
<keyword evidence="12" id="KW-1185">Reference proteome</keyword>
<evidence type="ECO:0000256" key="5">
    <source>
        <dbReference type="ARBA" id="ARBA00023212"/>
    </source>
</evidence>
<reference evidence="11" key="1">
    <citation type="submission" date="2016-10" db="EMBL/GenBank/DDBJ databases">
        <authorList>
            <person name="Benchimol M."/>
            <person name="Almeida L.G."/>
            <person name="Vasconcelos A.T."/>
            <person name="Perreira-Neves A."/>
            <person name="Rosa I.A."/>
            <person name="Tasca T."/>
            <person name="Bogo M.R."/>
            <person name="de Souza W."/>
        </authorList>
    </citation>
    <scope>NUCLEOTIDE SEQUENCE [LARGE SCALE GENOMIC DNA]</scope>
    <source>
        <strain evidence="11">K</strain>
    </source>
</reference>
<protein>
    <recommendedName>
        <fullName evidence="10">C2H2-type domain-containing protein</fullName>
    </recommendedName>
</protein>
<gene>
    <name evidence="11" type="ORF">TRFO_41728</name>
</gene>
<dbReference type="Proteomes" id="UP000179807">
    <property type="component" value="Unassembled WGS sequence"/>
</dbReference>
<evidence type="ECO:0000259" key="10">
    <source>
        <dbReference type="PROSITE" id="PS50157"/>
    </source>
</evidence>
<feature type="compositionally biased region" description="Low complexity" evidence="9">
    <location>
        <begin position="381"/>
        <end position="429"/>
    </location>
</feature>
<dbReference type="OrthoDB" id="515971at2759"/>
<evidence type="ECO:0000256" key="7">
    <source>
        <dbReference type="PROSITE-ProRule" id="PRU00042"/>
    </source>
</evidence>
<evidence type="ECO:0000256" key="9">
    <source>
        <dbReference type="SAM" id="MobiDB-lite"/>
    </source>
</evidence>
<dbReference type="PROSITE" id="PS50157">
    <property type="entry name" value="ZINC_FINGER_C2H2_2"/>
    <property type="match status" value="1"/>
</dbReference>
<organism evidence="11 12">
    <name type="scientific">Tritrichomonas foetus</name>
    <dbReference type="NCBI Taxonomy" id="1144522"/>
    <lineage>
        <taxon>Eukaryota</taxon>
        <taxon>Metamonada</taxon>
        <taxon>Parabasalia</taxon>
        <taxon>Tritrichomonadida</taxon>
        <taxon>Tritrichomonadidae</taxon>
        <taxon>Tritrichomonas</taxon>
    </lineage>
</organism>
<feature type="coiled-coil region" evidence="8">
    <location>
        <begin position="212"/>
        <end position="301"/>
    </location>
</feature>
<keyword evidence="5" id="KW-0963">Cytoplasm</keyword>
<dbReference type="AlphaFoldDB" id="A0A1J4KZA5"/>
<dbReference type="GO" id="GO:0008270">
    <property type="term" value="F:zinc ion binding"/>
    <property type="evidence" value="ECO:0007669"/>
    <property type="project" value="UniProtKB-KW"/>
</dbReference>
<feature type="compositionally biased region" description="Acidic residues" evidence="9">
    <location>
        <begin position="783"/>
        <end position="793"/>
    </location>
</feature>
<keyword evidence="4 8" id="KW-0175">Coiled coil</keyword>
<dbReference type="VEuPathDB" id="TrichDB:TRFO_41728"/>
<dbReference type="PANTHER" id="PTHR21502:SF3">
    <property type="entry name" value="CILIUM ASSEMBLY PROTEIN DZIP1L"/>
    <property type="match status" value="1"/>
</dbReference>
<accession>A0A1J4KZA5</accession>
<dbReference type="GO" id="GO:0005814">
    <property type="term" value="C:centriole"/>
    <property type="evidence" value="ECO:0007669"/>
    <property type="project" value="UniProtKB-SubCell"/>
</dbReference>
<name>A0A1J4KZA5_9EUKA</name>
<keyword evidence="7" id="KW-0479">Metal-binding</keyword>
<evidence type="ECO:0000256" key="2">
    <source>
        <dbReference type="ARBA" id="ARBA00004120"/>
    </source>
</evidence>
<feature type="compositionally biased region" description="Polar residues" evidence="9">
    <location>
        <begin position="304"/>
        <end position="313"/>
    </location>
</feature>
<evidence type="ECO:0000313" key="11">
    <source>
        <dbReference type="EMBL" id="OHT16585.1"/>
    </source>
</evidence>
<proteinExistence type="inferred from homology"/>
<dbReference type="GeneID" id="94848655"/>
<dbReference type="InterPro" id="IPR051241">
    <property type="entry name" value="DZIP_RILPL"/>
</dbReference>
<dbReference type="EMBL" id="MLAK01000097">
    <property type="protein sequence ID" value="OHT16585.1"/>
    <property type="molecule type" value="Genomic_DNA"/>
</dbReference>
<feature type="compositionally biased region" description="Low complexity" evidence="9">
    <location>
        <begin position="440"/>
        <end position="449"/>
    </location>
</feature>
<comment type="caution">
    <text evidence="11">The sequence shown here is derived from an EMBL/GenBank/DDBJ whole genome shotgun (WGS) entry which is preliminary data.</text>
</comment>
<dbReference type="PROSITE" id="PS00028">
    <property type="entry name" value="ZINC_FINGER_C2H2_1"/>
    <property type="match status" value="1"/>
</dbReference>
<evidence type="ECO:0000256" key="8">
    <source>
        <dbReference type="SAM" id="Coils"/>
    </source>
</evidence>
<keyword evidence="7" id="KW-0862">Zinc</keyword>
<feature type="domain" description="C2H2-type" evidence="10">
    <location>
        <begin position="171"/>
        <end position="199"/>
    </location>
</feature>
<feature type="region of interest" description="Disordered" evidence="9">
    <location>
        <begin position="378"/>
        <end position="461"/>
    </location>
</feature>
<feature type="region of interest" description="Disordered" evidence="9">
    <location>
        <begin position="1"/>
        <end position="29"/>
    </location>
</feature>
<dbReference type="GO" id="GO:0005737">
    <property type="term" value="C:cytoplasm"/>
    <property type="evidence" value="ECO:0007669"/>
    <property type="project" value="TreeGrafter"/>
</dbReference>
<sequence length="821" mass="91946">MPPHAFPQYPTNIPPMNGISSGHQIPMLSDLNQNPEEIQQQPLRAIPPTPSDCLPQTGGVDWAIVASCSPEELAETNDIDTLSAIIQSFVHAEFTQTEAQLMPNPLTAKFFRILQIGIQYLLDCQSQLKESLQDSDKTVSQLKTKMKALSAALVRAKDASKKNERISESTEKCIVCGRRFKNVSYLDGHVQRRHGALMPAWRSLRTGQLQGMEDFVEQIEILRQEVAKTHRELERRAERVPVSHIVSHSDEQIKLMNELVKKQDEMMSQARELEDKQLNFRREMRNQLDDAVMALQEAQKKLDVQSSRISQIPSMPPPSKEPFRPDELGESLTEQLMKPSLNKQRVAFELDALANDLPPPPFQAPPLKLNLNIDNAEPEKQSTTQTTTGSPGVIKVTTGAPQGTTTTSQVTPQGTIGTTPQGTSGQSGPIKTLKLDDSEVSTVTTATTEDSADSGKSQREKIHDNILSQLADQGEEPIKKKPVERVYTKKEQIIRLIQHARRLGEHEIDPNESPNRDISISTITADVLKRVDQKLAEMKRARPYAALSVPFIAKKMDQGTKDYRSTYDQLNAFVGSEVPAISDEFKKNLFKARKAKFPLIPPIALLKAKQSPKKGQTKGGLPKIPEKIMKDAGKKLPYKQRMSKNRPRLLPGDSDVDIVEYFSSEFTSSESVGYREDPDFYLRTKRKERAKLNKEIKELHLSSSSSNIIQPLEDEEEQIKVFDMNQFASSTSSESEKTEEIDDGRTKVLTLKGANKTKTMKLQDDGSTDFDVTKKQSTKTADSDDLFDLSDENTDISSDIELTKKVRNTSLTELDDDSDDL</sequence>
<feature type="region of interest" description="Disordered" evidence="9">
    <location>
        <begin position="761"/>
        <end position="793"/>
    </location>
</feature>
<dbReference type="InterPro" id="IPR032714">
    <property type="entry name" value="DZIP1_N"/>
</dbReference>
<evidence type="ECO:0000256" key="6">
    <source>
        <dbReference type="ARBA" id="ARBA00023273"/>
    </source>
</evidence>
<comment type="subcellular location">
    <subcellularLocation>
        <location evidence="2">Cytoplasm</location>
        <location evidence="2">Cytoskeleton</location>
        <location evidence="2">Cilium basal body</location>
    </subcellularLocation>
    <subcellularLocation>
        <location evidence="1">Cytoplasm</location>
        <location evidence="1">Cytoskeleton</location>
        <location evidence="1">Microtubule organizing center</location>
        <location evidence="1">Centrosome</location>
        <location evidence="1">Centriole</location>
    </subcellularLocation>
</comment>
<keyword evidence="5" id="KW-0206">Cytoskeleton</keyword>
<dbReference type="PANTHER" id="PTHR21502">
    <property type="entry name" value="ZINC FINGER PROTEIN DZIP1"/>
    <property type="match status" value="1"/>
</dbReference>
<dbReference type="Pfam" id="PF13815">
    <property type="entry name" value="Dzip-like_N"/>
    <property type="match status" value="1"/>
</dbReference>